<dbReference type="Gene3D" id="3.30.70.1070">
    <property type="entry name" value="Sporulation related repeat"/>
    <property type="match status" value="1"/>
</dbReference>
<reference evidence="2" key="1">
    <citation type="journal article" date="2020" name="mSystems">
        <title>Genome- and Community-Level Interaction Insights into Carbon Utilization and Element Cycling Functions of Hydrothermarchaeota in Hydrothermal Sediment.</title>
        <authorList>
            <person name="Zhou Z."/>
            <person name="Liu Y."/>
            <person name="Xu W."/>
            <person name="Pan J."/>
            <person name="Luo Z.H."/>
            <person name="Li M."/>
        </authorList>
    </citation>
    <scope>NUCLEOTIDE SEQUENCE [LARGE SCALE GENOMIC DNA]</scope>
    <source>
        <strain evidence="2">HyVt-76</strain>
    </source>
</reference>
<dbReference type="SUPFAM" id="SSF110997">
    <property type="entry name" value="Sporulation related repeat"/>
    <property type="match status" value="1"/>
</dbReference>
<accession>A0A7V5H1W5</accession>
<dbReference type="InterPro" id="IPR036680">
    <property type="entry name" value="SPOR-like_sf"/>
</dbReference>
<dbReference type="InterPro" id="IPR007730">
    <property type="entry name" value="SPOR-like_dom"/>
</dbReference>
<dbReference type="GO" id="GO:0042834">
    <property type="term" value="F:peptidoglycan binding"/>
    <property type="evidence" value="ECO:0007669"/>
    <property type="project" value="InterPro"/>
</dbReference>
<sequence length="120" mass="13647">MKQKGFSGAWCVQTKIRLPVKADKASASTVSSGSKNKNVEIASDLLEYYQIQIFATSSKEKAQTIVDQLSLRFEYQCHFVEQNQLFKIMLGKFATREKAEEVLEQVKNLGFTDAWIVHKP</sequence>
<protein>
    <submittedName>
        <fullName evidence="2">SPOR domain-containing protein</fullName>
    </submittedName>
</protein>
<comment type="caution">
    <text evidence="2">The sequence shown here is derived from an EMBL/GenBank/DDBJ whole genome shotgun (WGS) entry which is preliminary data.</text>
</comment>
<proteinExistence type="predicted"/>
<dbReference type="Pfam" id="PF05036">
    <property type="entry name" value="SPOR"/>
    <property type="match status" value="1"/>
</dbReference>
<dbReference type="PROSITE" id="PS51724">
    <property type="entry name" value="SPOR"/>
    <property type="match status" value="1"/>
</dbReference>
<dbReference type="Proteomes" id="UP000886111">
    <property type="component" value="Unassembled WGS sequence"/>
</dbReference>
<feature type="domain" description="SPOR" evidence="1">
    <location>
        <begin position="43"/>
        <end position="119"/>
    </location>
</feature>
<name>A0A7V5H1W5_CALAY</name>
<evidence type="ECO:0000313" key="2">
    <source>
        <dbReference type="EMBL" id="HHE54299.1"/>
    </source>
</evidence>
<gene>
    <name evidence="2" type="ORF">ENL21_00855</name>
</gene>
<dbReference type="EMBL" id="DRTD01000062">
    <property type="protein sequence ID" value="HHE54299.1"/>
    <property type="molecule type" value="Genomic_DNA"/>
</dbReference>
<dbReference type="AlphaFoldDB" id="A0A7V5H1W5"/>
<organism evidence="2">
    <name type="scientific">Caldithrix abyssi</name>
    <dbReference type="NCBI Taxonomy" id="187145"/>
    <lineage>
        <taxon>Bacteria</taxon>
        <taxon>Pseudomonadati</taxon>
        <taxon>Calditrichota</taxon>
        <taxon>Calditrichia</taxon>
        <taxon>Calditrichales</taxon>
        <taxon>Calditrichaceae</taxon>
        <taxon>Caldithrix</taxon>
    </lineage>
</organism>
<evidence type="ECO:0000259" key="1">
    <source>
        <dbReference type="PROSITE" id="PS51724"/>
    </source>
</evidence>